<keyword evidence="4" id="KW-0175">Coiled coil</keyword>
<evidence type="ECO:0000313" key="6">
    <source>
        <dbReference type="Proteomes" id="UP001240236"/>
    </source>
</evidence>
<proteinExistence type="predicted"/>
<name>A0AAE3W330_9ACTN</name>
<accession>A0AAE3W330</accession>
<feature type="coiled-coil region" evidence="4">
    <location>
        <begin position="33"/>
        <end position="60"/>
    </location>
</feature>
<dbReference type="RefSeq" id="WP_307243238.1">
    <property type="nucleotide sequence ID" value="NZ_JAUSUZ010000001.1"/>
</dbReference>
<gene>
    <name evidence="5" type="ORF">J2S42_005258</name>
</gene>
<dbReference type="GO" id="GO:0000155">
    <property type="term" value="F:phosphorelay sensor kinase activity"/>
    <property type="evidence" value="ECO:0007669"/>
    <property type="project" value="InterPro"/>
</dbReference>
<reference evidence="5 6" key="1">
    <citation type="submission" date="2023-07" db="EMBL/GenBank/DDBJ databases">
        <title>Sequencing the genomes of 1000 actinobacteria strains.</title>
        <authorList>
            <person name="Klenk H.-P."/>
        </authorList>
    </citation>
    <scope>NUCLEOTIDE SEQUENCE [LARGE SCALE GENOMIC DNA]</scope>
    <source>
        <strain evidence="5 6">DSM 44709</strain>
    </source>
</reference>
<dbReference type="GO" id="GO:0005886">
    <property type="term" value="C:plasma membrane"/>
    <property type="evidence" value="ECO:0007669"/>
    <property type="project" value="UniProtKB-SubCell"/>
</dbReference>
<dbReference type="EMBL" id="JAUSUZ010000001">
    <property type="protein sequence ID" value="MDQ0368589.1"/>
    <property type="molecule type" value="Genomic_DNA"/>
</dbReference>
<sequence>MTVALVVTLILLAAALAALYLMRARISLLRAEMRAERVAAEALRDRIAGLERDVARLERDVAAGVTRADELGQELSGVRETNRKLAEAAESTVHDLREPLGTVLDFLEPLQNRRYSEQLDYRGKQYVRFAKDAALRLRELIDARTG</sequence>
<organism evidence="5 6">
    <name type="scientific">Catenuloplanes indicus</name>
    <dbReference type="NCBI Taxonomy" id="137267"/>
    <lineage>
        <taxon>Bacteria</taxon>
        <taxon>Bacillati</taxon>
        <taxon>Actinomycetota</taxon>
        <taxon>Actinomycetes</taxon>
        <taxon>Micromonosporales</taxon>
        <taxon>Micromonosporaceae</taxon>
        <taxon>Catenuloplanes</taxon>
    </lineage>
</organism>
<keyword evidence="5" id="KW-0418">Kinase</keyword>
<dbReference type="AlphaFoldDB" id="A0AAE3W330"/>
<protein>
    <recommendedName>
        <fullName evidence="3">histidine kinase</fullName>
        <ecNumber evidence="3">2.7.13.3</ecNumber>
    </recommendedName>
</protein>
<dbReference type="Gene3D" id="1.10.287.130">
    <property type="match status" value="1"/>
</dbReference>
<comment type="caution">
    <text evidence="5">The sequence shown here is derived from an EMBL/GenBank/DDBJ whole genome shotgun (WGS) entry which is preliminary data.</text>
</comment>
<dbReference type="EC" id="2.7.13.3" evidence="3"/>
<dbReference type="Proteomes" id="UP001240236">
    <property type="component" value="Unassembled WGS sequence"/>
</dbReference>
<keyword evidence="5" id="KW-0808">Transferase</keyword>
<keyword evidence="6" id="KW-1185">Reference proteome</keyword>
<dbReference type="InterPro" id="IPR036097">
    <property type="entry name" value="HisK_dim/P_sf"/>
</dbReference>
<evidence type="ECO:0000256" key="4">
    <source>
        <dbReference type="SAM" id="Coils"/>
    </source>
</evidence>
<dbReference type="SUPFAM" id="SSF47384">
    <property type="entry name" value="Homodimeric domain of signal transducing histidine kinase"/>
    <property type="match status" value="1"/>
</dbReference>
<evidence type="ECO:0000313" key="5">
    <source>
        <dbReference type="EMBL" id="MDQ0368589.1"/>
    </source>
</evidence>
<comment type="subcellular location">
    <subcellularLocation>
        <location evidence="2">Cell membrane</location>
    </subcellularLocation>
</comment>
<evidence type="ECO:0000256" key="2">
    <source>
        <dbReference type="ARBA" id="ARBA00004236"/>
    </source>
</evidence>
<evidence type="ECO:0000256" key="1">
    <source>
        <dbReference type="ARBA" id="ARBA00000085"/>
    </source>
</evidence>
<comment type="catalytic activity">
    <reaction evidence="1">
        <text>ATP + protein L-histidine = ADP + protein N-phospho-L-histidine.</text>
        <dbReference type="EC" id="2.7.13.3"/>
    </reaction>
</comment>
<evidence type="ECO:0000256" key="3">
    <source>
        <dbReference type="ARBA" id="ARBA00012438"/>
    </source>
</evidence>